<evidence type="ECO:0000256" key="7">
    <source>
        <dbReference type="ARBA" id="ARBA00022840"/>
    </source>
</evidence>
<feature type="binding site" evidence="11">
    <location>
        <position position="197"/>
    </location>
    <ligand>
        <name>Zn(2+)</name>
        <dbReference type="ChEBI" id="CHEBI:29105"/>
    </ligand>
</feature>
<dbReference type="GO" id="GO:0008270">
    <property type="term" value="F:zinc ion binding"/>
    <property type="evidence" value="ECO:0007669"/>
    <property type="project" value="UniProtKB-UniRule"/>
</dbReference>
<dbReference type="HAMAP" id="MF_01633">
    <property type="entry name" value="QueC"/>
    <property type="match status" value="1"/>
</dbReference>
<comment type="pathway">
    <text evidence="1 11">Purine metabolism; 7-cyano-7-deazaguanine biosynthesis.</text>
</comment>
<sequence>MKDSIIIVSGGLDSITLLHQKANTIALAISFDYGQNHASKELPFAALHCKRLGIRHIVIPLQFMHEYFKSSLLEGSEKIPEGHYEEDNMKSTVVPFRNGIMLAIAAGIAESHHLNRIYIANHGGDHTIYPDCRPEFIDAMTAATQAGTFNNTRIEAAFTNITKADIVSIGTKLGIDYAETWSCYKDGNHHCGKCGTCVERKEAFQQAGIDDPTEYEA</sequence>
<evidence type="ECO:0000256" key="3">
    <source>
        <dbReference type="ARBA" id="ARBA00022723"/>
    </source>
</evidence>
<dbReference type="GO" id="GO:0008616">
    <property type="term" value="P:tRNA queuosine(34) biosynthetic process"/>
    <property type="evidence" value="ECO:0007669"/>
    <property type="project" value="UniProtKB-UniRule"/>
</dbReference>
<evidence type="ECO:0000256" key="5">
    <source>
        <dbReference type="ARBA" id="ARBA00022785"/>
    </source>
</evidence>
<keyword evidence="6 11" id="KW-0862">Zinc</keyword>
<dbReference type="EMBL" id="JRNR01000011">
    <property type="protein sequence ID" value="KGF50155.1"/>
    <property type="molecule type" value="Genomic_DNA"/>
</dbReference>
<evidence type="ECO:0000256" key="4">
    <source>
        <dbReference type="ARBA" id="ARBA00022741"/>
    </source>
</evidence>
<dbReference type="SUPFAM" id="SSF52402">
    <property type="entry name" value="Adenine nucleotide alpha hydrolases-like"/>
    <property type="match status" value="1"/>
</dbReference>
<evidence type="ECO:0000256" key="1">
    <source>
        <dbReference type="ARBA" id="ARBA00005061"/>
    </source>
</evidence>
<feature type="binding site" evidence="11">
    <location>
        <begin position="8"/>
        <end position="18"/>
    </location>
    <ligand>
        <name>ATP</name>
        <dbReference type="ChEBI" id="CHEBI:30616"/>
    </ligand>
</feature>
<dbReference type="GO" id="GO:0005524">
    <property type="term" value="F:ATP binding"/>
    <property type="evidence" value="ECO:0007669"/>
    <property type="project" value="UniProtKB-UniRule"/>
</dbReference>
<evidence type="ECO:0000256" key="9">
    <source>
        <dbReference type="ARBA" id="ARBA00039149"/>
    </source>
</evidence>
<evidence type="ECO:0000313" key="13">
    <source>
        <dbReference type="Proteomes" id="UP000029538"/>
    </source>
</evidence>
<evidence type="ECO:0000256" key="8">
    <source>
        <dbReference type="ARBA" id="ARBA00037993"/>
    </source>
</evidence>
<accession>A0A096ATS2</accession>
<dbReference type="Proteomes" id="UP000029538">
    <property type="component" value="Unassembled WGS sequence"/>
</dbReference>
<comment type="cofactor">
    <cofactor evidence="11">
        <name>Zn(2+)</name>
        <dbReference type="ChEBI" id="CHEBI:29105"/>
    </cofactor>
    <text evidence="11">Binds 1 zinc ion per subunit.</text>
</comment>
<dbReference type="PANTHER" id="PTHR42914:SF1">
    <property type="entry name" value="7-CYANO-7-DEAZAGUANINE SYNTHASE"/>
    <property type="match status" value="1"/>
</dbReference>
<reference evidence="12 13" key="1">
    <citation type="submission" date="2014-07" db="EMBL/GenBank/DDBJ databases">
        <authorList>
            <person name="McCorrison J."/>
            <person name="Sanka R."/>
            <person name="Torralba M."/>
            <person name="Gillis M."/>
            <person name="Haft D.H."/>
            <person name="Methe B."/>
            <person name="Sutton G."/>
            <person name="Nelson K.E."/>
        </authorList>
    </citation>
    <scope>NUCLEOTIDE SEQUENCE [LARGE SCALE GENOMIC DNA]</scope>
    <source>
        <strain evidence="12 13">DNF00882</strain>
    </source>
</reference>
<dbReference type="EC" id="6.3.4.20" evidence="9 11"/>
<feature type="binding site" evidence="11">
    <location>
        <position position="183"/>
    </location>
    <ligand>
        <name>Zn(2+)</name>
        <dbReference type="ChEBI" id="CHEBI:29105"/>
    </ligand>
</feature>
<feature type="binding site" evidence="11">
    <location>
        <position position="191"/>
    </location>
    <ligand>
        <name>Zn(2+)</name>
        <dbReference type="ChEBI" id="CHEBI:29105"/>
    </ligand>
</feature>
<protein>
    <recommendedName>
        <fullName evidence="9 11">7-cyano-7-deazaguanine synthase</fullName>
        <ecNumber evidence="9 11">6.3.4.20</ecNumber>
    </recommendedName>
    <alternativeName>
        <fullName evidence="11">7-cyano-7-carbaguanine synthase</fullName>
    </alternativeName>
    <alternativeName>
        <fullName evidence="11">PreQ(0) synthase</fullName>
    </alternativeName>
    <alternativeName>
        <fullName evidence="11">Queuosine biosynthesis protein QueC</fullName>
    </alternativeName>
</protein>
<dbReference type="GO" id="GO:0016879">
    <property type="term" value="F:ligase activity, forming carbon-nitrogen bonds"/>
    <property type="evidence" value="ECO:0007669"/>
    <property type="project" value="UniProtKB-UniRule"/>
</dbReference>
<dbReference type="PIRSF" id="PIRSF006293">
    <property type="entry name" value="ExsB"/>
    <property type="match status" value="1"/>
</dbReference>
<dbReference type="Pfam" id="PF06508">
    <property type="entry name" value="QueC"/>
    <property type="match status" value="1"/>
</dbReference>
<evidence type="ECO:0000256" key="6">
    <source>
        <dbReference type="ARBA" id="ARBA00022833"/>
    </source>
</evidence>
<keyword evidence="7 11" id="KW-0067">ATP-binding</keyword>
<keyword evidence="2 11" id="KW-0436">Ligase</keyword>
<dbReference type="AlphaFoldDB" id="A0A096ATS2"/>
<comment type="similarity">
    <text evidence="8 11">Belongs to the QueC family.</text>
</comment>
<evidence type="ECO:0000313" key="12">
    <source>
        <dbReference type="EMBL" id="KGF50155.1"/>
    </source>
</evidence>
<dbReference type="NCBIfam" id="TIGR00364">
    <property type="entry name" value="7-cyano-7-deazaguanine synthase QueC"/>
    <property type="match status" value="1"/>
</dbReference>
<dbReference type="InterPro" id="IPR018317">
    <property type="entry name" value="QueC"/>
</dbReference>
<feature type="binding site" evidence="11">
    <location>
        <position position="194"/>
    </location>
    <ligand>
        <name>Zn(2+)</name>
        <dbReference type="ChEBI" id="CHEBI:29105"/>
    </ligand>
</feature>
<keyword evidence="4 11" id="KW-0547">Nucleotide-binding</keyword>
<gene>
    <name evidence="11" type="primary">queC</name>
    <name evidence="12" type="ORF">HMPREF0654_02425</name>
</gene>
<comment type="catalytic activity">
    <reaction evidence="10 11">
        <text>7-carboxy-7-carbaguanine + NH4(+) + 2 ATP = 7-cyano-7-carbaguanine + 2 AMP + 2 diphosphate + 2 H(+)</text>
        <dbReference type="Rhea" id="RHEA:27982"/>
        <dbReference type="ChEBI" id="CHEBI:15378"/>
        <dbReference type="ChEBI" id="CHEBI:28938"/>
        <dbReference type="ChEBI" id="CHEBI:30616"/>
        <dbReference type="ChEBI" id="CHEBI:33019"/>
        <dbReference type="ChEBI" id="CHEBI:45075"/>
        <dbReference type="ChEBI" id="CHEBI:61036"/>
        <dbReference type="ChEBI" id="CHEBI:456215"/>
        <dbReference type="EC" id="6.3.4.20"/>
    </reaction>
</comment>
<comment type="caution">
    <text evidence="12">The sequence shown here is derived from an EMBL/GenBank/DDBJ whole genome shotgun (WGS) entry which is preliminary data.</text>
</comment>
<evidence type="ECO:0000256" key="11">
    <source>
        <dbReference type="HAMAP-Rule" id="MF_01633"/>
    </source>
</evidence>
<keyword evidence="3 11" id="KW-0479">Metal-binding</keyword>
<dbReference type="PANTHER" id="PTHR42914">
    <property type="entry name" value="7-CYANO-7-DEAZAGUANINE SYNTHASE"/>
    <property type="match status" value="1"/>
</dbReference>
<organism evidence="12 13">
    <name type="scientific">Prevotella disiens DNF00882</name>
    <dbReference type="NCBI Taxonomy" id="1401075"/>
    <lineage>
        <taxon>Bacteria</taxon>
        <taxon>Pseudomonadati</taxon>
        <taxon>Bacteroidota</taxon>
        <taxon>Bacteroidia</taxon>
        <taxon>Bacteroidales</taxon>
        <taxon>Prevotellaceae</taxon>
        <taxon>Prevotella</taxon>
    </lineage>
</organism>
<dbReference type="RefSeq" id="WP_004356472.1">
    <property type="nucleotide sequence ID" value="NZ_JRNR01000011.1"/>
</dbReference>
<keyword evidence="5 11" id="KW-0671">Queuosine biosynthesis</keyword>
<dbReference type="Gene3D" id="3.40.50.620">
    <property type="entry name" value="HUPs"/>
    <property type="match status" value="1"/>
</dbReference>
<name>A0A096ATS2_9BACT</name>
<comment type="function">
    <text evidence="11">Catalyzes the ATP-dependent conversion of 7-carboxy-7-deazaguanine (CDG) to 7-cyano-7-deazaguanine (preQ(0)).</text>
</comment>
<dbReference type="InterPro" id="IPR014729">
    <property type="entry name" value="Rossmann-like_a/b/a_fold"/>
</dbReference>
<evidence type="ECO:0000256" key="10">
    <source>
        <dbReference type="ARBA" id="ARBA00047890"/>
    </source>
</evidence>
<dbReference type="UniPathway" id="UPA00391"/>
<dbReference type="CDD" id="cd01995">
    <property type="entry name" value="QueC-like"/>
    <property type="match status" value="1"/>
</dbReference>
<evidence type="ECO:0000256" key="2">
    <source>
        <dbReference type="ARBA" id="ARBA00022598"/>
    </source>
</evidence>
<proteinExistence type="inferred from homology"/>